<comment type="caution">
    <text evidence="3">The sequence shown here is derived from an EMBL/GenBank/DDBJ whole genome shotgun (WGS) entry which is preliminary data.</text>
</comment>
<feature type="signal peptide" evidence="2">
    <location>
        <begin position="1"/>
        <end position="17"/>
    </location>
</feature>
<evidence type="ECO:0008006" key="5">
    <source>
        <dbReference type="Google" id="ProtNLM"/>
    </source>
</evidence>
<evidence type="ECO:0000313" key="3">
    <source>
        <dbReference type="EMBL" id="CAI5449888.1"/>
    </source>
</evidence>
<sequence>MKSVIVLTVATLATVLAATTTTPKPAPEVKSDAAEGRRHHHPYGGYNGYPYYGGPQFLPPLLQDRFVCDLDASVLLITQNQHNHHFGAPSRAVRVKCSEVASYDEDSCNLCCQQTARRDTTLANDKLFGFLAITSQEDTPSETFKTRAKRDVEEEIEEEEEEIEDDDEEHRGRRRFHNVKPTYLKNADWNPDPYFTNVKCVCCAPKPAPVVFAAPATYGNVAAAQPAASTSYGAAAAPASQPATTYGAAAAPAQPIYGAWGAAADTTSTGTINNSY</sequence>
<reference evidence="3" key="1">
    <citation type="submission" date="2022-11" db="EMBL/GenBank/DDBJ databases">
        <authorList>
            <person name="Kikuchi T."/>
        </authorList>
    </citation>
    <scope>NUCLEOTIDE SEQUENCE</scope>
    <source>
        <strain evidence="3">PS1010</strain>
    </source>
</reference>
<name>A0A9P1N3N8_9PELO</name>
<feature type="region of interest" description="Disordered" evidence="1">
    <location>
        <begin position="142"/>
        <end position="171"/>
    </location>
</feature>
<keyword evidence="4" id="KW-1185">Reference proteome</keyword>
<keyword evidence="2" id="KW-0732">Signal</keyword>
<gene>
    <name evidence="3" type="ORF">CAMP_LOCUS12525</name>
</gene>
<feature type="chain" id="PRO_5040180444" description="CX domain-containing protein" evidence="2">
    <location>
        <begin position="18"/>
        <end position="276"/>
    </location>
</feature>
<evidence type="ECO:0000313" key="4">
    <source>
        <dbReference type="Proteomes" id="UP001152747"/>
    </source>
</evidence>
<organism evidence="3 4">
    <name type="scientific">Caenorhabditis angaria</name>
    <dbReference type="NCBI Taxonomy" id="860376"/>
    <lineage>
        <taxon>Eukaryota</taxon>
        <taxon>Metazoa</taxon>
        <taxon>Ecdysozoa</taxon>
        <taxon>Nematoda</taxon>
        <taxon>Chromadorea</taxon>
        <taxon>Rhabditida</taxon>
        <taxon>Rhabditina</taxon>
        <taxon>Rhabditomorpha</taxon>
        <taxon>Rhabditoidea</taxon>
        <taxon>Rhabditidae</taxon>
        <taxon>Peloderinae</taxon>
        <taxon>Caenorhabditis</taxon>
    </lineage>
</organism>
<evidence type="ECO:0000256" key="1">
    <source>
        <dbReference type="SAM" id="MobiDB-lite"/>
    </source>
</evidence>
<accession>A0A9P1N3N8</accession>
<evidence type="ECO:0000256" key="2">
    <source>
        <dbReference type="SAM" id="SignalP"/>
    </source>
</evidence>
<dbReference type="Proteomes" id="UP001152747">
    <property type="component" value="Unassembled WGS sequence"/>
</dbReference>
<proteinExistence type="predicted"/>
<feature type="compositionally biased region" description="Acidic residues" evidence="1">
    <location>
        <begin position="153"/>
        <end position="168"/>
    </location>
</feature>
<dbReference type="OrthoDB" id="5870816at2759"/>
<protein>
    <recommendedName>
        <fullName evidence="5">CX domain-containing protein</fullName>
    </recommendedName>
</protein>
<dbReference type="AlphaFoldDB" id="A0A9P1N3N8"/>
<dbReference type="EMBL" id="CANHGI010000004">
    <property type="protein sequence ID" value="CAI5449888.1"/>
    <property type="molecule type" value="Genomic_DNA"/>
</dbReference>